<sequence>MRTEWLVERVDCRRQFDLSFRRSSVLKDISSAARYNNNNGWISTLIAWDVEFALLSRPFEVLNLKRETATTAAQRANAKWRFDQMAYSFHDLRCVTFTVFDLSLSLSLGLLASEPRAERRYTQDGTEVLKLAFSDSAARYLGKHSKHCLGPSTQLNRN</sequence>
<dbReference type="AlphaFoldDB" id="A0A811UKK7"/>
<name>A0A811UKK7_CERCA</name>
<keyword evidence="2" id="KW-1185">Reference proteome</keyword>
<reference evidence="1" key="1">
    <citation type="submission" date="2020-11" db="EMBL/GenBank/DDBJ databases">
        <authorList>
            <person name="Whitehead M."/>
        </authorList>
    </citation>
    <scope>NUCLEOTIDE SEQUENCE</scope>
    <source>
        <strain evidence="1">EGII</strain>
    </source>
</reference>
<gene>
    <name evidence="1" type="ORF">CCAP1982_LOCUS7819</name>
</gene>
<evidence type="ECO:0000313" key="1">
    <source>
        <dbReference type="EMBL" id="CAD6999290.1"/>
    </source>
</evidence>
<proteinExistence type="predicted"/>
<organism evidence="1 2">
    <name type="scientific">Ceratitis capitata</name>
    <name type="common">Mediterranean fruit fly</name>
    <name type="synonym">Tephritis capitata</name>
    <dbReference type="NCBI Taxonomy" id="7213"/>
    <lineage>
        <taxon>Eukaryota</taxon>
        <taxon>Metazoa</taxon>
        <taxon>Ecdysozoa</taxon>
        <taxon>Arthropoda</taxon>
        <taxon>Hexapoda</taxon>
        <taxon>Insecta</taxon>
        <taxon>Pterygota</taxon>
        <taxon>Neoptera</taxon>
        <taxon>Endopterygota</taxon>
        <taxon>Diptera</taxon>
        <taxon>Brachycera</taxon>
        <taxon>Muscomorpha</taxon>
        <taxon>Tephritoidea</taxon>
        <taxon>Tephritidae</taxon>
        <taxon>Ceratitis</taxon>
        <taxon>Ceratitis</taxon>
    </lineage>
</organism>
<comment type="caution">
    <text evidence="1">The sequence shown here is derived from an EMBL/GenBank/DDBJ whole genome shotgun (WGS) entry which is preliminary data.</text>
</comment>
<dbReference type="Proteomes" id="UP000606786">
    <property type="component" value="Unassembled WGS sequence"/>
</dbReference>
<protein>
    <submittedName>
        <fullName evidence="1">(Mediterranean fruit fly) hypothetical protein</fullName>
    </submittedName>
</protein>
<dbReference type="EMBL" id="CAJHJT010000012">
    <property type="protein sequence ID" value="CAD6999290.1"/>
    <property type="molecule type" value="Genomic_DNA"/>
</dbReference>
<evidence type="ECO:0000313" key="2">
    <source>
        <dbReference type="Proteomes" id="UP000606786"/>
    </source>
</evidence>
<accession>A0A811UKK7</accession>